<dbReference type="Proteomes" id="UP000036681">
    <property type="component" value="Unplaced"/>
</dbReference>
<organism evidence="1 2">
    <name type="scientific">Ascaris lumbricoides</name>
    <name type="common">Giant roundworm</name>
    <dbReference type="NCBI Taxonomy" id="6252"/>
    <lineage>
        <taxon>Eukaryota</taxon>
        <taxon>Metazoa</taxon>
        <taxon>Ecdysozoa</taxon>
        <taxon>Nematoda</taxon>
        <taxon>Chromadorea</taxon>
        <taxon>Rhabditida</taxon>
        <taxon>Spirurina</taxon>
        <taxon>Ascaridomorpha</taxon>
        <taxon>Ascaridoidea</taxon>
        <taxon>Ascarididae</taxon>
        <taxon>Ascaris</taxon>
    </lineage>
</organism>
<reference evidence="2" key="1">
    <citation type="submission" date="2017-02" db="UniProtKB">
        <authorList>
            <consortium name="WormBaseParasite"/>
        </authorList>
    </citation>
    <scope>IDENTIFICATION</scope>
</reference>
<protein>
    <submittedName>
        <fullName evidence="2">PC4 domain-containing protein</fullName>
    </submittedName>
</protein>
<evidence type="ECO:0000313" key="1">
    <source>
        <dbReference type="Proteomes" id="UP000036681"/>
    </source>
</evidence>
<accession>A0A0M3HPJ0</accession>
<proteinExistence type="predicted"/>
<evidence type="ECO:0000313" key="2">
    <source>
        <dbReference type="WBParaSite" id="ALUE_0000382501-mRNA-1"/>
    </source>
</evidence>
<dbReference type="WBParaSite" id="ALUE_0000382501-mRNA-1">
    <property type="protein sequence ID" value="ALUE_0000382501-mRNA-1"/>
    <property type="gene ID" value="ALUE_0000382501"/>
</dbReference>
<sequence length="78" mass="9023">MKPSKVKRWEANGFREMTASCSEEENATVVRHIQVTLFKVDELDRGKGADGSKDFDIRKYSKQFHVENRYATTSPRTI</sequence>
<name>A0A0M3HPJ0_ASCLU</name>
<dbReference type="AlphaFoldDB" id="A0A0M3HPJ0"/>
<keyword evidence="1" id="KW-1185">Reference proteome</keyword>